<feature type="domain" description="Histidine kinase" evidence="4">
    <location>
        <begin position="794"/>
        <end position="1073"/>
    </location>
</feature>
<dbReference type="InterPro" id="IPR058846">
    <property type="entry name" value="PAS-like"/>
</dbReference>
<dbReference type="AlphaFoldDB" id="A0A9Q8ZL97"/>
<dbReference type="Gene3D" id="3.30.565.10">
    <property type="entry name" value="Histidine kinase-like ATPase, C-terminal domain"/>
    <property type="match status" value="1"/>
</dbReference>
<dbReference type="EMBL" id="CP089280">
    <property type="protein sequence ID" value="USP82113.1"/>
    <property type="molecule type" value="Genomic_DNA"/>
</dbReference>
<evidence type="ECO:0000259" key="5">
    <source>
        <dbReference type="PROSITE" id="PS50110"/>
    </source>
</evidence>
<evidence type="ECO:0000259" key="6">
    <source>
        <dbReference type="PROSITE" id="PS50112"/>
    </source>
</evidence>
<dbReference type="SMART" id="SM00091">
    <property type="entry name" value="PAS"/>
    <property type="match status" value="2"/>
</dbReference>
<dbReference type="InterPro" id="IPR050956">
    <property type="entry name" value="2C_system_His_kinase"/>
</dbReference>
<dbReference type="Pfam" id="PF00072">
    <property type="entry name" value="Response_reg"/>
    <property type="match status" value="1"/>
</dbReference>
<dbReference type="PANTHER" id="PTHR43719">
    <property type="entry name" value="TWO-COMPONENT HISTIDINE KINASE"/>
    <property type="match status" value="1"/>
</dbReference>
<accession>A0A9Q8ZL97</accession>
<dbReference type="SUPFAM" id="SSF55874">
    <property type="entry name" value="ATPase domain of HSP90 chaperone/DNA topoisomerase II/histidine kinase"/>
    <property type="match status" value="1"/>
</dbReference>
<dbReference type="Gene3D" id="3.30.450.20">
    <property type="entry name" value="PAS domain"/>
    <property type="match status" value="3"/>
</dbReference>
<dbReference type="InterPro" id="IPR035965">
    <property type="entry name" value="PAS-like_dom_sf"/>
</dbReference>
<dbReference type="SMART" id="SM00448">
    <property type="entry name" value="REC"/>
    <property type="match status" value="1"/>
</dbReference>
<dbReference type="PRINTS" id="PR00344">
    <property type="entry name" value="BCTRLSENSOR"/>
</dbReference>
<dbReference type="Proteomes" id="UP001056012">
    <property type="component" value="Chromosome 7"/>
</dbReference>
<evidence type="ECO:0000313" key="7">
    <source>
        <dbReference type="EMBL" id="USP82113.1"/>
    </source>
</evidence>
<dbReference type="InterPro" id="IPR000014">
    <property type="entry name" value="PAS"/>
</dbReference>
<organism evidence="7 8">
    <name type="scientific">Curvularia clavata</name>
    <dbReference type="NCBI Taxonomy" id="95742"/>
    <lineage>
        <taxon>Eukaryota</taxon>
        <taxon>Fungi</taxon>
        <taxon>Dikarya</taxon>
        <taxon>Ascomycota</taxon>
        <taxon>Pezizomycotina</taxon>
        <taxon>Dothideomycetes</taxon>
        <taxon>Pleosporomycetidae</taxon>
        <taxon>Pleosporales</taxon>
        <taxon>Pleosporineae</taxon>
        <taxon>Pleosporaceae</taxon>
        <taxon>Curvularia</taxon>
    </lineage>
</organism>
<dbReference type="CDD" id="cd17546">
    <property type="entry name" value="REC_hyHK_CKI1_RcsC-like"/>
    <property type="match status" value="1"/>
</dbReference>
<sequence length="1271" mass="143283">MGDVNVHIRQLYDSDPRPTFIVDCEAPSTTIYHVNTALLAIPHIALSLDSHNALRDWWDPASRVESRFQTEFRHGRYRWAKFAPCSRFLVVTILQQPPAPLQQPNHLPEPAKLSRIASPLYGTQPDTIFTVRIQSPELRQHIEHIRKFDWSKTSLGPISNWGYELNVLVTTLMLETRPTALFLGPERTILYNLAYGAVSGSRHPAILGQSIFDAWPELADPVSATVARSEQTRFADVPEEEYHFMVERYGFVEESFFMWSLVPLVGVGSITGMYSIVTEVTKQRLLERRVNALLRVGQLASKARTSKQFWAQVGQAIRLYEYDFPAAILYSHWEPESWDNQDVRRGLQGRCTLEWTIGYRSDHPDIPQNLRLDEDIGLSRAFTDSAKDGPAVLYKQQDGILPMSLYTDLETRGFGDPLKAFLVLPIRTYDENVVGFFLVGLNTRRPYDDEYKDWINVLSNLLGASAALVALHEEEAKNRKRQEEQAARDREALNAEVATLTQEASNAVEKLRNFHEIADQVGLGYFEIDVHGMLLHANETYLTQTGHRRDFVHGPPFAFKEYIHEDDLGMVEEQWKTLVAGEPVTFEVRWKKQPSEQQGEKHVDDDCLWTLSACVPIKGADGLVTSIFGCNTDISAQKEATKAAVMRSEAERRLASFTELAPVGLYHLNEDLSMRYCNDQWFHITGHPKVTMDQVDWRNIVDEDLIEACYRDVNMTRHKQESHTFSTHLKKKWKGPDGVITSTWILVTATAYTDGTIMGTMTDISQLKWAEAVQKTRVEEALESKRQQENFIDMTSHEMRNPLSAMVQCADSITGSLSEMKAILRDEAVTLQPTQEAQLDDLIDNSLDAIDTIQACATHQKRIVDDILTLSKLDSKLLVISPIVLRPLTILQDAYKMFKDEANKVGVDLEVRCDPSIEEMEIDWAILDPSRVLQILINLLTNAIKFTQDQEVRKVEVIMGASREVEKVPSIEYVPQETSRRDFLIEPEHDHTGEVFYLNFTVKDTGCGLSPEHKAKLFLRFSQATPKTHVQYGGSGLGLFISRELSELQGGSIGVYSDQNVGSTFCFYIKSRRALPPLNTCPATDIGTNLENDATTRSKADIIRDMNTNHEVAVSDALFLPKAEQMTESHSQHYDILIVEDNLINQRVLSAQLKKLGHNVYVANHGAEALSHLSQTMFSTAPTASPPIPLSVVLMDIEMPVMDGLTCTQRIREMEAAGELNGHVPIVAVSANARREQVERAKTAGVDDAICKPFHVSELTALIERLGIQAG</sequence>
<dbReference type="InterPro" id="IPR036890">
    <property type="entry name" value="HATPase_C_sf"/>
</dbReference>
<name>A0A9Q8ZL97_CURCL</name>
<dbReference type="PROSITE" id="PS50112">
    <property type="entry name" value="PAS"/>
    <property type="match status" value="1"/>
</dbReference>
<dbReference type="SMART" id="SM00387">
    <property type="entry name" value="HATPase_c"/>
    <property type="match status" value="1"/>
</dbReference>
<feature type="modified residue" description="4-aspartylphosphate" evidence="2">
    <location>
        <position position="1196"/>
    </location>
</feature>
<gene>
    <name evidence="7" type="ORF">yc1106_09387</name>
</gene>
<feature type="domain" description="Response regulatory" evidence="5">
    <location>
        <begin position="1135"/>
        <end position="1267"/>
    </location>
</feature>
<keyword evidence="3" id="KW-0175">Coiled coil</keyword>
<feature type="coiled-coil region" evidence="3">
    <location>
        <begin position="476"/>
        <end position="510"/>
    </location>
</feature>
<dbReference type="PROSITE" id="PS50110">
    <property type="entry name" value="RESPONSE_REGULATORY"/>
    <property type="match status" value="1"/>
</dbReference>
<dbReference type="InterPro" id="IPR003661">
    <property type="entry name" value="HisK_dim/P_dom"/>
</dbReference>
<keyword evidence="8" id="KW-1185">Reference proteome</keyword>
<evidence type="ECO:0000259" key="4">
    <source>
        <dbReference type="PROSITE" id="PS50109"/>
    </source>
</evidence>
<dbReference type="PANTHER" id="PTHR43719:SF30">
    <property type="entry name" value="TWO-COMPONENT SYSTEM RESPONSE REGULATOR"/>
    <property type="match status" value="1"/>
</dbReference>
<dbReference type="Gene3D" id="1.10.287.130">
    <property type="match status" value="1"/>
</dbReference>
<dbReference type="Gene3D" id="3.40.50.2300">
    <property type="match status" value="1"/>
</dbReference>
<dbReference type="SMART" id="SM00388">
    <property type="entry name" value="HisKA"/>
    <property type="match status" value="1"/>
</dbReference>
<dbReference type="SUPFAM" id="SSF52172">
    <property type="entry name" value="CheY-like"/>
    <property type="match status" value="1"/>
</dbReference>
<dbReference type="Pfam" id="PF00512">
    <property type="entry name" value="HisKA"/>
    <property type="match status" value="1"/>
</dbReference>
<protein>
    <submittedName>
        <fullName evidence="7">Uncharacterized protein</fullName>
    </submittedName>
</protein>
<dbReference type="PROSITE" id="PS50109">
    <property type="entry name" value="HIS_KIN"/>
    <property type="match status" value="1"/>
</dbReference>
<dbReference type="InterPro" id="IPR003594">
    <property type="entry name" value="HATPase_dom"/>
</dbReference>
<dbReference type="InterPro" id="IPR011006">
    <property type="entry name" value="CheY-like_superfamily"/>
</dbReference>
<dbReference type="OrthoDB" id="303614at2759"/>
<dbReference type="Pfam" id="PF02518">
    <property type="entry name" value="HATPase_c"/>
    <property type="match status" value="1"/>
</dbReference>
<evidence type="ECO:0000256" key="2">
    <source>
        <dbReference type="PROSITE-ProRule" id="PRU00169"/>
    </source>
</evidence>
<dbReference type="CDD" id="cd00082">
    <property type="entry name" value="HisKA"/>
    <property type="match status" value="1"/>
</dbReference>
<dbReference type="VEuPathDB" id="FungiDB:yc1106_09387"/>
<dbReference type="SUPFAM" id="SSF55781">
    <property type="entry name" value="GAF domain-like"/>
    <property type="match status" value="1"/>
</dbReference>
<dbReference type="InterPro" id="IPR036097">
    <property type="entry name" value="HisK_dim/P_sf"/>
</dbReference>
<feature type="domain" description="PAS" evidence="6">
    <location>
        <begin position="510"/>
        <end position="582"/>
    </location>
</feature>
<dbReference type="Pfam" id="PF26131">
    <property type="entry name" value="PAS-like"/>
    <property type="match status" value="1"/>
</dbReference>
<reference evidence="7" key="1">
    <citation type="submission" date="2021-12" db="EMBL/GenBank/DDBJ databases">
        <title>Curvularia clavata genome.</title>
        <authorList>
            <person name="Cao Y."/>
        </authorList>
    </citation>
    <scope>NUCLEOTIDE SEQUENCE</scope>
    <source>
        <strain evidence="7">Yc1106</strain>
    </source>
</reference>
<evidence type="ECO:0000313" key="8">
    <source>
        <dbReference type="Proteomes" id="UP001056012"/>
    </source>
</evidence>
<dbReference type="SUPFAM" id="SSF55785">
    <property type="entry name" value="PYP-like sensor domain (PAS domain)"/>
    <property type="match status" value="2"/>
</dbReference>
<dbReference type="InterPro" id="IPR001789">
    <property type="entry name" value="Sig_transdc_resp-reg_receiver"/>
</dbReference>
<dbReference type="SUPFAM" id="SSF47384">
    <property type="entry name" value="Homodimeric domain of signal transducing histidine kinase"/>
    <property type="match status" value="1"/>
</dbReference>
<keyword evidence="1 2" id="KW-0597">Phosphoprotein</keyword>
<dbReference type="GO" id="GO:0000155">
    <property type="term" value="F:phosphorelay sensor kinase activity"/>
    <property type="evidence" value="ECO:0007669"/>
    <property type="project" value="InterPro"/>
</dbReference>
<evidence type="ECO:0000256" key="3">
    <source>
        <dbReference type="SAM" id="Coils"/>
    </source>
</evidence>
<evidence type="ECO:0000256" key="1">
    <source>
        <dbReference type="ARBA" id="ARBA00022553"/>
    </source>
</evidence>
<proteinExistence type="predicted"/>
<dbReference type="InterPro" id="IPR004358">
    <property type="entry name" value="Sig_transdc_His_kin-like_C"/>
</dbReference>
<dbReference type="InterPro" id="IPR005467">
    <property type="entry name" value="His_kinase_dom"/>
</dbReference>
<dbReference type="CDD" id="cd00130">
    <property type="entry name" value="PAS"/>
    <property type="match status" value="1"/>
</dbReference>